<organism evidence="1">
    <name type="scientific">Siphoviridae sp. ctHNe8</name>
    <dbReference type="NCBI Taxonomy" id="2827827"/>
    <lineage>
        <taxon>Viruses</taxon>
        <taxon>Duplodnaviria</taxon>
        <taxon>Heunggongvirae</taxon>
        <taxon>Uroviricota</taxon>
        <taxon>Caudoviricetes</taxon>
    </lineage>
</organism>
<evidence type="ECO:0000313" key="1">
    <source>
        <dbReference type="EMBL" id="DAF47298.1"/>
    </source>
</evidence>
<sequence length="295" mass="33089">MPNALNYAQSYQAALAQAYPYVLHFAALRSTENDGRYKWTGAKTIEIPSLSTTGRVDGSRDTIGTASRNYDNAWEPKTLTNHRKWSTLVHPMDVDETNNAASIQNITKVFNETEKFPEMDAYLVSKVFTDWKTASGTPDTDELTVDNILSKFDAWMEAMDEANVPTTGRLLYLTPATSTLLKQAVEKYRNIQNGDSSIKRAVENVDNVQIEKVPSALMKTVYDFTEGWKAGVSAKQIHALLIHPSAVITPEKYVFAQLEAPSALSEGKYVYFEESYDDVFVLNKRKDAIMFNVEA</sequence>
<proteinExistence type="predicted"/>
<accession>A0A8S5S997</accession>
<reference evidence="1" key="1">
    <citation type="journal article" date="2021" name="Proc. Natl. Acad. Sci. U.S.A.">
        <title>A Catalog of Tens of Thousands of Viruses from Human Metagenomes Reveals Hidden Associations with Chronic Diseases.</title>
        <authorList>
            <person name="Tisza M.J."/>
            <person name="Buck C.B."/>
        </authorList>
    </citation>
    <scope>NUCLEOTIDE SEQUENCE</scope>
    <source>
        <strain evidence="1">CtHNe8</strain>
    </source>
</reference>
<dbReference type="EMBL" id="BK032553">
    <property type="protein sequence ID" value="DAF47298.1"/>
    <property type="molecule type" value="Genomic_DNA"/>
</dbReference>
<protein>
    <submittedName>
        <fullName evidence="1">Major capsid protein</fullName>
    </submittedName>
</protein>
<name>A0A8S5S997_9CAUD</name>